<dbReference type="GO" id="GO:0016747">
    <property type="term" value="F:acyltransferase activity, transferring groups other than amino-acyl groups"/>
    <property type="evidence" value="ECO:0007669"/>
    <property type="project" value="InterPro"/>
</dbReference>
<gene>
    <name evidence="2" type="ORF">NAG76_01705</name>
</gene>
<dbReference type="SUPFAM" id="SSF55729">
    <property type="entry name" value="Acyl-CoA N-acyltransferases (Nat)"/>
    <property type="match status" value="1"/>
</dbReference>
<dbReference type="Proteomes" id="UP001056756">
    <property type="component" value="Chromosome"/>
</dbReference>
<reference evidence="2" key="1">
    <citation type="submission" date="2022-05" db="EMBL/GenBank/DDBJ databases">
        <title>Novel bacterial taxa in a minimal lignocellulolytic consortium and its capacity to transform plastics disclosed by genome-resolved metagenomics.</title>
        <authorList>
            <person name="Rodriguez C.A.D."/>
            <person name="Diaz-Garcia L."/>
            <person name="Herrera K."/>
            <person name="Tarazona N.A."/>
            <person name="Sproer C."/>
            <person name="Overmann J."/>
            <person name="Jimenez D.J."/>
        </authorList>
    </citation>
    <scope>NUCLEOTIDE SEQUENCE</scope>
    <source>
        <strain evidence="2">MAG5</strain>
    </source>
</reference>
<name>A0A9J6ZFQ4_9BACL</name>
<sequence length="158" mass="18980">MTKIVVKPFDQEIQSMMTEMLDTYHAGELSRKDPSELPKDIHIIEVDDEMVGYAVFWEYKKGNQLIHKAEKDYFNDDEKYLERDFYVDISDQSDFIFIEALDVMKDYEGNGYAAFFINWLKENYPKKKLYVYSLDKTRNFWYKQGFETIGSTVWMTYN</sequence>
<dbReference type="EMBL" id="CP097899">
    <property type="protein sequence ID" value="URN95002.1"/>
    <property type="molecule type" value="Genomic_DNA"/>
</dbReference>
<evidence type="ECO:0000313" key="2">
    <source>
        <dbReference type="EMBL" id="URN95002.1"/>
    </source>
</evidence>
<proteinExistence type="predicted"/>
<dbReference type="InterPro" id="IPR016181">
    <property type="entry name" value="Acyl_CoA_acyltransferase"/>
</dbReference>
<evidence type="ECO:0000259" key="1">
    <source>
        <dbReference type="PROSITE" id="PS51186"/>
    </source>
</evidence>
<feature type="domain" description="N-acetyltransferase" evidence="1">
    <location>
        <begin position="4"/>
        <end position="158"/>
    </location>
</feature>
<protein>
    <submittedName>
        <fullName evidence="2">GCN5 family acetyltransferase</fullName>
    </submittedName>
</protein>
<dbReference type="PROSITE" id="PS51186">
    <property type="entry name" value="GNAT"/>
    <property type="match status" value="1"/>
</dbReference>
<dbReference type="Gene3D" id="3.40.630.30">
    <property type="match status" value="1"/>
</dbReference>
<accession>A0A9J6ZFQ4</accession>
<dbReference type="InterPro" id="IPR000182">
    <property type="entry name" value="GNAT_dom"/>
</dbReference>
<dbReference type="Pfam" id="PF00583">
    <property type="entry name" value="Acetyltransf_1"/>
    <property type="match status" value="1"/>
</dbReference>
<organism evidence="2 3">
    <name type="scientific">Candidatus Pristimantibacillus lignocellulolyticus</name>
    <dbReference type="NCBI Taxonomy" id="2994561"/>
    <lineage>
        <taxon>Bacteria</taxon>
        <taxon>Bacillati</taxon>
        <taxon>Bacillota</taxon>
        <taxon>Bacilli</taxon>
        <taxon>Bacillales</taxon>
        <taxon>Paenibacillaceae</taxon>
        <taxon>Candidatus Pristimantibacillus</taxon>
    </lineage>
</organism>
<dbReference type="AlphaFoldDB" id="A0A9J6ZFQ4"/>
<dbReference type="KEGG" id="plig:NAG76_01705"/>
<evidence type="ECO:0000313" key="3">
    <source>
        <dbReference type="Proteomes" id="UP001056756"/>
    </source>
</evidence>